<accession>A0A319DD43</accession>
<keyword evidence="3" id="KW-1185">Reference proteome</keyword>
<evidence type="ECO:0000313" key="2">
    <source>
        <dbReference type="EMBL" id="PYH95256.1"/>
    </source>
</evidence>
<dbReference type="VEuPathDB" id="FungiDB:BO71DRAFT_208713"/>
<feature type="region of interest" description="Disordered" evidence="1">
    <location>
        <begin position="1"/>
        <end position="68"/>
    </location>
</feature>
<evidence type="ECO:0000313" key="3">
    <source>
        <dbReference type="Proteomes" id="UP000247810"/>
    </source>
</evidence>
<sequence length="155" mass="17784">MPSNPFKPRSNPTKTDRQARKPRHTSRTTTNRQRNKAAQHSLPSGISSLSKTRTTTPNAEMRRPYRTKLSRNCLPRRRVPIGNPPKQLRDIWELTASRSHFHLDRGCRASPITICLVSTHPSSHQAVPGFQPSFIIYTSRNIYIHTHTHTHTHGR</sequence>
<dbReference type="Proteomes" id="UP000247810">
    <property type="component" value="Unassembled WGS sequence"/>
</dbReference>
<evidence type="ECO:0000256" key="1">
    <source>
        <dbReference type="SAM" id="MobiDB-lite"/>
    </source>
</evidence>
<feature type="compositionally biased region" description="Polar residues" evidence="1">
    <location>
        <begin position="27"/>
        <end position="58"/>
    </location>
</feature>
<proteinExistence type="predicted"/>
<dbReference type="AlphaFoldDB" id="A0A319DD43"/>
<reference evidence="2 3" key="1">
    <citation type="submission" date="2018-02" db="EMBL/GenBank/DDBJ databases">
        <title>The genomes of Aspergillus section Nigri reveals drivers in fungal speciation.</title>
        <authorList>
            <consortium name="DOE Joint Genome Institute"/>
            <person name="Vesth T.C."/>
            <person name="Nybo J."/>
            <person name="Theobald S."/>
            <person name="Brandl J."/>
            <person name="Frisvad J.C."/>
            <person name="Nielsen K.F."/>
            <person name="Lyhne E.K."/>
            <person name="Kogle M.E."/>
            <person name="Kuo A."/>
            <person name="Riley R."/>
            <person name="Clum A."/>
            <person name="Nolan M."/>
            <person name="Lipzen A."/>
            <person name="Salamov A."/>
            <person name="Henrissat B."/>
            <person name="Wiebenga A."/>
            <person name="De vries R.P."/>
            <person name="Grigoriev I.V."/>
            <person name="Mortensen U.H."/>
            <person name="Andersen M.R."/>
            <person name="Baker S.E."/>
        </authorList>
    </citation>
    <scope>NUCLEOTIDE SEQUENCE [LARGE SCALE GENOMIC DNA]</scope>
    <source>
        <strain evidence="2 3">CBS 707.79</strain>
    </source>
</reference>
<organism evidence="2 3">
    <name type="scientific">Aspergillus ellipticus CBS 707.79</name>
    <dbReference type="NCBI Taxonomy" id="1448320"/>
    <lineage>
        <taxon>Eukaryota</taxon>
        <taxon>Fungi</taxon>
        <taxon>Dikarya</taxon>
        <taxon>Ascomycota</taxon>
        <taxon>Pezizomycotina</taxon>
        <taxon>Eurotiomycetes</taxon>
        <taxon>Eurotiomycetidae</taxon>
        <taxon>Eurotiales</taxon>
        <taxon>Aspergillaceae</taxon>
        <taxon>Aspergillus</taxon>
        <taxon>Aspergillus subgen. Circumdati</taxon>
    </lineage>
</organism>
<dbReference type="EMBL" id="KZ825856">
    <property type="protein sequence ID" value="PYH95256.1"/>
    <property type="molecule type" value="Genomic_DNA"/>
</dbReference>
<gene>
    <name evidence="2" type="ORF">BO71DRAFT_208713</name>
</gene>
<protein>
    <submittedName>
        <fullName evidence="2">Uncharacterized protein</fullName>
    </submittedName>
</protein>
<name>A0A319DD43_9EURO</name>